<comment type="caution">
    <text evidence="2">The sequence shown here is derived from an EMBL/GenBank/DDBJ whole genome shotgun (WGS) entry which is preliminary data.</text>
</comment>
<dbReference type="OrthoDB" id="29008at2157"/>
<dbReference type="Proteomes" id="UP000610960">
    <property type="component" value="Unassembled WGS sequence"/>
</dbReference>
<proteinExistence type="predicted"/>
<accession>A0A830GRY4</accession>
<reference evidence="2" key="2">
    <citation type="submission" date="2020-09" db="EMBL/GenBank/DDBJ databases">
        <authorList>
            <person name="Sun Q."/>
            <person name="Ohkuma M."/>
        </authorList>
    </citation>
    <scope>NUCLEOTIDE SEQUENCE</scope>
    <source>
        <strain evidence="2">JCM 10088</strain>
    </source>
</reference>
<dbReference type="RefSeq" id="WP_188595879.1">
    <property type="nucleotide sequence ID" value="NZ_BMNL01000001.1"/>
</dbReference>
<dbReference type="AlphaFoldDB" id="A0A830GRY4"/>
<sequence>MYIKFYTISERYDEYEKSIRSLVENLRAQLSKIGENPDRVKLTIVKVKPDTANETAKYINEKEEKKIPPQLRYLISALKQDGIMMLPAMVMNNKKIFEGEPLSIDQITSTILNEAKAEFNMDIQMQSQQQQQKQQPPPPQPPSPPQLPQLPPPSPPPPQLPQLPLIPLPPPQPPSPPQLPQLPPPSPPPPSPPRQVEVEGAFRGAVVTGFKLVMGRPDDCNDCIYYGANRGLCLLFGFKVKDPTHPPCKAPGLN</sequence>
<feature type="region of interest" description="Disordered" evidence="1">
    <location>
        <begin position="123"/>
        <end position="196"/>
    </location>
</feature>
<evidence type="ECO:0000313" key="3">
    <source>
        <dbReference type="Proteomes" id="UP000610960"/>
    </source>
</evidence>
<gene>
    <name evidence="2" type="ORF">GCM10007981_05220</name>
</gene>
<keyword evidence="3" id="KW-1185">Reference proteome</keyword>
<evidence type="ECO:0008006" key="4">
    <source>
        <dbReference type="Google" id="ProtNLM"/>
    </source>
</evidence>
<dbReference type="EMBL" id="BMNL01000001">
    <property type="protein sequence ID" value="GGP19854.1"/>
    <property type="molecule type" value="Genomic_DNA"/>
</dbReference>
<reference evidence="2" key="1">
    <citation type="journal article" date="2014" name="Int. J. Syst. Evol. Microbiol.">
        <title>Complete genome sequence of Corynebacterium casei LMG S-19264T (=DSM 44701T), isolated from a smear-ripened cheese.</title>
        <authorList>
            <consortium name="US DOE Joint Genome Institute (JGI-PGF)"/>
            <person name="Walter F."/>
            <person name="Albersmeier A."/>
            <person name="Kalinowski J."/>
            <person name="Ruckert C."/>
        </authorList>
    </citation>
    <scope>NUCLEOTIDE SEQUENCE</scope>
    <source>
        <strain evidence="2">JCM 10088</strain>
    </source>
</reference>
<evidence type="ECO:0000313" key="2">
    <source>
        <dbReference type="EMBL" id="GGP19854.1"/>
    </source>
</evidence>
<name>A0A830GRY4_9CREN</name>
<feature type="compositionally biased region" description="Pro residues" evidence="1">
    <location>
        <begin position="135"/>
        <end position="193"/>
    </location>
</feature>
<evidence type="ECO:0000256" key="1">
    <source>
        <dbReference type="SAM" id="MobiDB-lite"/>
    </source>
</evidence>
<organism evidence="2 3">
    <name type="scientific">Thermocladium modestius</name>
    <dbReference type="NCBI Taxonomy" id="62609"/>
    <lineage>
        <taxon>Archaea</taxon>
        <taxon>Thermoproteota</taxon>
        <taxon>Thermoprotei</taxon>
        <taxon>Thermoproteales</taxon>
        <taxon>Thermoproteaceae</taxon>
        <taxon>Thermocladium</taxon>
    </lineage>
</organism>
<protein>
    <recommendedName>
        <fullName evidence="4">Thioredoxin-like fold domain-containing protein</fullName>
    </recommendedName>
</protein>